<dbReference type="Ensembl" id="ENSOMET00000005999.1">
    <property type="protein sequence ID" value="ENSOMEP00000006322.1"/>
    <property type="gene ID" value="ENSOMEG00000007368.1"/>
</dbReference>
<dbReference type="AlphaFoldDB" id="A0A3B3BMH9"/>
<protein>
    <submittedName>
        <fullName evidence="1">Uncharacterized protein</fullName>
    </submittedName>
</protein>
<organism evidence="1 2">
    <name type="scientific">Oryzias melastigma</name>
    <name type="common">Marine medaka</name>
    <dbReference type="NCBI Taxonomy" id="30732"/>
    <lineage>
        <taxon>Eukaryota</taxon>
        <taxon>Metazoa</taxon>
        <taxon>Chordata</taxon>
        <taxon>Craniata</taxon>
        <taxon>Vertebrata</taxon>
        <taxon>Euteleostomi</taxon>
        <taxon>Actinopterygii</taxon>
        <taxon>Neopterygii</taxon>
        <taxon>Teleostei</taxon>
        <taxon>Neoteleostei</taxon>
        <taxon>Acanthomorphata</taxon>
        <taxon>Ovalentaria</taxon>
        <taxon>Atherinomorphae</taxon>
        <taxon>Beloniformes</taxon>
        <taxon>Adrianichthyidae</taxon>
        <taxon>Oryziinae</taxon>
        <taxon>Oryzias</taxon>
    </lineage>
</organism>
<dbReference type="PaxDb" id="30732-ENSOMEP00000006322"/>
<reference evidence="1" key="2">
    <citation type="submission" date="2025-09" db="UniProtKB">
        <authorList>
            <consortium name="Ensembl"/>
        </authorList>
    </citation>
    <scope>IDENTIFICATION</scope>
</reference>
<evidence type="ECO:0000313" key="2">
    <source>
        <dbReference type="Proteomes" id="UP000261560"/>
    </source>
</evidence>
<sequence length="102" mass="11627">CKILATFSRPFLSNRNDHFHIFLSCFNSEKMRPGFIIKPAAFPHITRVTRTFWVLKPVLASSCIKNVREGIRFQNNPVSSILKTCSGLYRPSSIIVLNVFLA</sequence>
<reference evidence="1" key="1">
    <citation type="submission" date="2025-08" db="UniProtKB">
        <authorList>
            <consortium name="Ensembl"/>
        </authorList>
    </citation>
    <scope>IDENTIFICATION</scope>
</reference>
<dbReference type="GeneTree" id="ENSGT00940000178447"/>
<keyword evidence="2" id="KW-1185">Reference proteome</keyword>
<dbReference type="Proteomes" id="UP000261560">
    <property type="component" value="Unplaced"/>
</dbReference>
<proteinExistence type="predicted"/>
<accession>A0A3B3BMH9</accession>
<name>A0A3B3BMH9_ORYME</name>
<evidence type="ECO:0000313" key="1">
    <source>
        <dbReference type="Ensembl" id="ENSOMEP00000006322.1"/>
    </source>
</evidence>